<dbReference type="InterPro" id="IPR021924">
    <property type="entry name" value="DUF3537"/>
</dbReference>
<keyword evidence="1" id="KW-0812">Transmembrane</keyword>
<evidence type="ECO:0000313" key="2">
    <source>
        <dbReference type="EMBL" id="RRT36182.1"/>
    </source>
</evidence>
<dbReference type="PANTHER" id="PTHR31963">
    <property type="entry name" value="RAS GUANINE NUCLEOTIDE EXCHANGE FACTOR K"/>
    <property type="match status" value="1"/>
</dbReference>
<sequence>MDGEGIVVEATTSSSTKLFLPSRTPYVCSLSRADDELRSFRSYLRWMFVDQSDAWHVMISCFLFLLLRVFIPIASHFVLSTASYDVAVQLSLTSTSDLSYLYLFAFVRCYGLRRSLFIDKMDIFLT</sequence>
<evidence type="ECO:0008006" key="4">
    <source>
        <dbReference type="Google" id="ProtNLM"/>
    </source>
</evidence>
<feature type="transmembrane region" description="Helical" evidence="1">
    <location>
        <begin position="86"/>
        <end position="107"/>
    </location>
</feature>
<dbReference type="EMBL" id="AMZH03023958">
    <property type="protein sequence ID" value="RRT36182.1"/>
    <property type="molecule type" value="Genomic_DNA"/>
</dbReference>
<organism evidence="2 3">
    <name type="scientific">Ensete ventricosum</name>
    <name type="common">Abyssinian banana</name>
    <name type="synonym">Musa ensete</name>
    <dbReference type="NCBI Taxonomy" id="4639"/>
    <lineage>
        <taxon>Eukaryota</taxon>
        <taxon>Viridiplantae</taxon>
        <taxon>Streptophyta</taxon>
        <taxon>Embryophyta</taxon>
        <taxon>Tracheophyta</taxon>
        <taxon>Spermatophyta</taxon>
        <taxon>Magnoliopsida</taxon>
        <taxon>Liliopsida</taxon>
        <taxon>Zingiberales</taxon>
        <taxon>Musaceae</taxon>
        <taxon>Ensete</taxon>
    </lineage>
</organism>
<dbReference type="PANTHER" id="PTHR31963:SF29">
    <property type="entry name" value="OS02G0566400 PROTEIN"/>
    <property type="match status" value="1"/>
</dbReference>
<evidence type="ECO:0000313" key="3">
    <source>
        <dbReference type="Proteomes" id="UP000287651"/>
    </source>
</evidence>
<keyword evidence="1" id="KW-0472">Membrane</keyword>
<reference evidence="2 3" key="1">
    <citation type="journal article" date="2014" name="Agronomy (Basel)">
        <title>A Draft Genome Sequence for Ensete ventricosum, the Drought-Tolerant Tree Against Hunger.</title>
        <authorList>
            <person name="Harrison J."/>
            <person name="Moore K.A."/>
            <person name="Paszkiewicz K."/>
            <person name="Jones T."/>
            <person name="Grant M."/>
            <person name="Ambacheew D."/>
            <person name="Muzemil S."/>
            <person name="Studholme D.J."/>
        </authorList>
    </citation>
    <scope>NUCLEOTIDE SEQUENCE [LARGE SCALE GENOMIC DNA]</scope>
</reference>
<gene>
    <name evidence="2" type="ORF">B296_00055668</name>
</gene>
<protein>
    <recommendedName>
        <fullName evidence="4">Transmembrane protein</fullName>
    </recommendedName>
</protein>
<dbReference type="Proteomes" id="UP000287651">
    <property type="component" value="Unassembled WGS sequence"/>
</dbReference>
<dbReference type="Pfam" id="PF12056">
    <property type="entry name" value="DUF3537"/>
    <property type="match status" value="1"/>
</dbReference>
<feature type="transmembrane region" description="Helical" evidence="1">
    <location>
        <begin position="54"/>
        <end position="74"/>
    </location>
</feature>
<proteinExistence type="predicted"/>
<comment type="caution">
    <text evidence="2">The sequence shown here is derived from an EMBL/GenBank/DDBJ whole genome shotgun (WGS) entry which is preliminary data.</text>
</comment>
<name>A0A426X9N1_ENSVE</name>
<accession>A0A426X9N1</accession>
<dbReference type="AlphaFoldDB" id="A0A426X9N1"/>
<keyword evidence="1" id="KW-1133">Transmembrane helix</keyword>
<evidence type="ECO:0000256" key="1">
    <source>
        <dbReference type="SAM" id="Phobius"/>
    </source>
</evidence>